<accession>A0A1V2I818</accession>
<dbReference type="Proteomes" id="UP000188929">
    <property type="component" value="Unassembled WGS sequence"/>
</dbReference>
<dbReference type="InterPro" id="IPR036388">
    <property type="entry name" value="WH-like_DNA-bd_sf"/>
</dbReference>
<dbReference type="EMBL" id="MOMC01000050">
    <property type="protein sequence ID" value="ONH26622.1"/>
    <property type="molecule type" value="Genomic_DNA"/>
</dbReference>
<feature type="domain" description="HTH marR-type" evidence="1">
    <location>
        <begin position="7"/>
        <end position="135"/>
    </location>
</feature>
<evidence type="ECO:0000313" key="2">
    <source>
        <dbReference type="EMBL" id="ONH26622.1"/>
    </source>
</evidence>
<dbReference type="PANTHER" id="PTHR33164:SF106">
    <property type="entry name" value="TRANSCRIPTIONAL REGULATORY PROTEIN"/>
    <property type="match status" value="1"/>
</dbReference>
<name>A0A1V2I818_9ACTN</name>
<dbReference type="PANTHER" id="PTHR33164">
    <property type="entry name" value="TRANSCRIPTIONAL REGULATOR, MARR FAMILY"/>
    <property type="match status" value="1"/>
</dbReference>
<dbReference type="STRING" id="1834516.BL253_24260"/>
<dbReference type="Pfam" id="PF01047">
    <property type="entry name" value="MarR"/>
    <property type="match status" value="1"/>
</dbReference>
<dbReference type="InterPro" id="IPR036390">
    <property type="entry name" value="WH_DNA-bd_sf"/>
</dbReference>
<dbReference type="Gene3D" id="1.10.10.10">
    <property type="entry name" value="Winged helix-like DNA-binding domain superfamily/Winged helix DNA-binding domain"/>
    <property type="match status" value="1"/>
</dbReference>
<dbReference type="SMART" id="SM00347">
    <property type="entry name" value="HTH_MARR"/>
    <property type="match status" value="1"/>
</dbReference>
<gene>
    <name evidence="2" type="ORF">BL253_24260</name>
</gene>
<organism evidence="2 3">
    <name type="scientific">Pseudofrankia asymbiotica</name>
    <dbReference type="NCBI Taxonomy" id="1834516"/>
    <lineage>
        <taxon>Bacteria</taxon>
        <taxon>Bacillati</taxon>
        <taxon>Actinomycetota</taxon>
        <taxon>Actinomycetes</taxon>
        <taxon>Frankiales</taxon>
        <taxon>Frankiaceae</taxon>
        <taxon>Pseudofrankia</taxon>
    </lineage>
</organism>
<protein>
    <submittedName>
        <fullName evidence="2">MarR family transcriptional regulator</fullName>
    </submittedName>
</protein>
<evidence type="ECO:0000259" key="1">
    <source>
        <dbReference type="PROSITE" id="PS50995"/>
    </source>
</evidence>
<evidence type="ECO:0000313" key="3">
    <source>
        <dbReference type="Proteomes" id="UP000188929"/>
    </source>
</evidence>
<dbReference type="SUPFAM" id="SSF46785">
    <property type="entry name" value="Winged helix' DNA-binding domain"/>
    <property type="match status" value="1"/>
</dbReference>
<dbReference type="AlphaFoldDB" id="A0A1V2I818"/>
<sequence>MGDDVDLDALLRELVSAAQLFQAAAGVRARLTPTELAVLTILRSSPRLAGQLSAATRLTTGAITKVLDGLEQRGFVTRAPDPGDRRRVIVTAVAERVAALDVLLGPMTSAAATIQSTFSPADQRTVARFLAATTEMLRDQTQFLRDGPGTAASPVTLGAPLGTAPRARLHLAGGIRHLAVVAGGADLPGDSLYQGSFLGVAPTSQVTTRPDESEVRIQFGRNRSLWRPGTRVSTLALSPRVSWSVDVRGGAENLTVDTTGLTLTSFSLTGGVNNLTLRLGAPRRPGRISVTGGAKGLRVERPAGVPVDLRLRGGASHVVVDGEHLGPQGTWSRSGALGKDRYELALTGGVKHLEIAPLG</sequence>
<proteinExistence type="predicted"/>
<dbReference type="GO" id="GO:0003700">
    <property type="term" value="F:DNA-binding transcription factor activity"/>
    <property type="evidence" value="ECO:0007669"/>
    <property type="project" value="InterPro"/>
</dbReference>
<dbReference type="InterPro" id="IPR000835">
    <property type="entry name" value="HTH_MarR-typ"/>
</dbReference>
<dbReference type="GO" id="GO:0006950">
    <property type="term" value="P:response to stress"/>
    <property type="evidence" value="ECO:0007669"/>
    <property type="project" value="TreeGrafter"/>
</dbReference>
<dbReference type="PROSITE" id="PS50995">
    <property type="entry name" value="HTH_MARR_2"/>
    <property type="match status" value="1"/>
</dbReference>
<reference evidence="3" key="1">
    <citation type="submission" date="2016-10" db="EMBL/GenBank/DDBJ databases">
        <title>Frankia sp. NRRL B-16386 Genome sequencing.</title>
        <authorList>
            <person name="Ghodhbane-Gtari F."/>
            <person name="Swanson E."/>
            <person name="Gueddou A."/>
            <person name="Hezbri K."/>
            <person name="Ktari K."/>
            <person name="Nouioui I."/>
            <person name="Morris K."/>
            <person name="Simpson S."/>
            <person name="Abebe-Akele F."/>
            <person name="Thomas K."/>
            <person name="Gtari M."/>
            <person name="Tisa L.S."/>
        </authorList>
    </citation>
    <scope>NUCLEOTIDE SEQUENCE [LARGE SCALE GENOMIC DNA]</scope>
    <source>
        <strain evidence="3">NRRL B-16386</strain>
    </source>
</reference>
<dbReference type="InterPro" id="IPR039422">
    <property type="entry name" value="MarR/SlyA-like"/>
</dbReference>
<keyword evidence="3" id="KW-1185">Reference proteome</keyword>
<comment type="caution">
    <text evidence="2">The sequence shown here is derived from an EMBL/GenBank/DDBJ whole genome shotgun (WGS) entry which is preliminary data.</text>
</comment>